<feature type="non-terminal residue" evidence="1">
    <location>
        <position position="1"/>
    </location>
</feature>
<keyword evidence="2" id="KW-1185">Reference proteome</keyword>
<organism evidence="1 2">
    <name type="scientific">Ixodes persulcatus</name>
    <name type="common">Taiga tick</name>
    <dbReference type="NCBI Taxonomy" id="34615"/>
    <lineage>
        <taxon>Eukaryota</taxon>
        <taxon>Metazoa</taxon>
        <taxon>Ecdysozoa</taxon>
        <taxon>Arthropoda</taxon>
        <taxon>Chelicerata</taxon>
        <taxon>Arachnida</taxon>
        <taxon>Acari</taxon>
        <taxon>Parasitiformes</taxon>
        <taxon>Ixodida</taxon>
        <taxon>Ixodoidea</taxon>
        <taxon>Ixodidae</taxon>
        <taxon>Ixodinae</taxon>
        <taxon>Ixodes</taxon>
    </lineage>
</organism>
<dbReference type="Proteomes" id="UP000805193">
    <property type="component" value="Unassembled WGS sequence"/>
</dbReference>
<evidence type="ECO:0000313" key="1">
    <source>
        <dbReference type="EMBL" id="KAG0425666.1"/>
    </source>
</evidence>
<name>A0AC60PYL2_IXOPE</name>
<reference evidence="1 2" key="1">
    <citation type="journal article" date="2020" name="Cell">
        <title>Large-Scale Comparative Analyses of Tick Genomes Elucidate Their Genetic Diversity and Vector Capacities.</title>
        <authorList>
            <consortium name="Tick Genome and Microbiome Consortium (TIGMIC)"/>
            <person name="Jia N."/>
            <person name="Wang J."/>
            <person name="Shi W."/>
            <person name="Du L."/>
            <person name="Sun Y."/>
            <person name="Zhan W."/>
            <person name="Jiang J.F."/>
            <person name="Wang Q."/>
            <person name="Zhang B."/>
            <person name="Ji P."/>
            <person name="Bell-Sakyi L."/>
            <person name="Cui X.M."/>
            <person name="Yuan T.T."/>
            <person name="Jiang B.G."/>
            <person name="Yang W.F."/>
            <person name="Lam T.T."/>
            <person name="Chang Q.C."/>
            <person name="Ding S.J."/>
            <person name="Wang X.J."/>
            <person name="Zhu J.G."/>
            <person name="Ruan X.D."/>
            <person name="Zhao L."/>
            <person name="Wei J.T."/>
            <person name="Ye R.Z."/>
            <person name="Que T.C."/>
            <person name="Du C.H."/>
            <person name="Zhou Y.H."/>
            <person name="Cheng J.X."/>
            <person name="Dai P.F."/>
            <person name="Guo W.B."/>
            <person name="Han X.H."/>
            <person name="Huang E.J."/>
            <person name="Li L.F."/>
            <person name="Wei W."/>
            <person name="Gao Y.C."/>
            <person name="Liu J.Z."/>
            <person name="Shao H.Z."/>
            <person name="Wang X."/>
            <person name="Wang C.C."/>
            <person name="Yang T.C."/>
            <person name="Huo Q.B."/>
            <person name="Li W."/>
            <person name="Chen H.Y."/>
            <person name="Chen S.E."/>
            <person name="Zhou L.G."/>
            <person name="Ni X.B."/>
            <person name="Tian J.H."/>
            <person name="Sheng Y."/>
            <person name="Liu T."/>
            <person name="Pan Y.S."/>
            <person name="Xia L.Y."/>
            <person name="Li J."/>
            <person name="Zhao F."/>
            <person name="Cao W.C."/>
        </authorList>
    </citation>
    <scope>NUCLEOTIDE SEQUENCE [LARGE SCALE GENOMIC DNA]</scope>
    <source>
        <strain evidence="1">Iper-2018</strain>
    </source>
</reference>
<proteinExistence type="predicted"/>
<comment type="caution">
    <text evidence="1">The sequence shown here is derived from an EMBL/GenBank/DDBJ whole genome shotgun (WGS) entry which is preliminary data.</text>
</comment>
<gene>
    <name evidence="1" type="ORF">HPB47_027180</name>
</gene>
<accession>A0AC60PYL2</accession>
<dbReference type="EMBL" id="JABSTQ010009812">
    <property type="protein sequence ID" value="KAG0425666.1"/>
    <property type="molecule type" value="Genomic_DNA"/>
</dbReference>
<evidence type="ECO:0000313" key="2">
    <source>
        <dbReference type="Proteomes" id="UP000805193"/>
    </source>
</evidence>
<protein>
    <submittedName>
        <fullName evidence="1">Uncharacterized protein</fullName>
    </submittedName>
</protein>
<sequence length="396" mass="43074">NSRMVFERNTRTSELGKSQFPVLSIANGGAIVIDRTRNCVTILWRRHRGNGKMECQYALKSKGEPCTANVGGVRSPGSCVPLTVCPPLSALAAKGRRPRPCGFDESTLLVCCPTRDVVRPSTGTTISPRIRQPARPRNEPGCGTVVDDAGEIGTGPRGEVLLARSPWPWMVAIFEGRNYICGGTLLDRDTVLTAAHCFRGTEPVPSDYKVRLGVLETNETASSHSATLPVKWIRVHKEYRVDRHYKDIAIMRMGGKVTYGTHIGPACLPQPDLKLGGQVVIIGWGHTEFGGRYARRLQEGRVSVISNKDCDGTLQQSSSYKTYIPQGVTDDFVCAVNHTGVDACQGDSGGPLLALGADFRWGVVGVVSFGIECGGRFPGVYTRVTTFLPWIDKNRD</sequence>